<name>A0ABX0U482_9SPHN</name>
<keyword evidence="3" id="KW-1185">Reference proteome</keyword>
<organism evidence="2 3">
    <name type="scientific">Sphingomonas japonica</name>
    <dbReference type="NCBI Taxonomy" id="511662"/>
    <lineage>
        <taxon>Bacteria</taxon>
        <taxon>Pseudomonadati</taxon>
        <taxon>Pseudomonadota</taxon>
        <taxon>Alphaproteobacteria</taxon>
        <taxon>Sphingomonadales</taxon>
        <taxon>Sphingomonadaceae</taxon>
        <taxon>Sphingomonas</taxon>
    </lineage>
</organism>
<sequence length="142" mass="14630">MVPPSDSDGDSSATTGGDGSAVMLVALQPEDTRGLEGELGCDFVRRSGDTVFIALGYVADAGKAQGVYRVGDSSEKVVMTRPGGFNAMSAGGTFAGRGMTLTIERGEAIPTDSEQTSHMATLRAQRGDGAERSYDGSWTCGP</sequence>
<accession>A0ABX0U482</accession>
<evidence type="ECO:0000313" key="2">
    <source>
        <dbReference type="EMBL" id="NIJ24191.1"/>
    </source>
</evidence>
<reference evidence="2 3" key="1">
    <citation type="submission" date="2020-03" db="EMBL/GenBank/DDBJ databases">
        <title>Genomic Encyclopedia of Type Strains, Phase IV (KMG-IV): sequencing the most valuable type-strain genomes for metagenomic binning, comparative biology and taxonomic classification.</title>
        <authorList>
            <person name="Goeker M."/>
        </authorList>
    </citation>
    <scope>NUCLEOTIDE SEQUENCE [LARGE SCALE GENOMIC DNA]</scope>
    <source>
        <strain evidence="2 3">DSM 22753</strain>
    </source>
</reference>
<feature type="region of interest" description="Disordered" evidence="1">
    <location>
        <begin position="1"/>
        <end position="21"/>
    </location>
</feature>
<comment type="caution">
    <text evidence="2">The sequence shown here is derived from an EMBL/GenBank/DDBJ whole genome shotgun (WGS) entry which is preliminary data.</text>
</comment>
<dbReference type="Proteomes" id="UP000788153">
    <property type="component" value="Unassembled WGS sequence"/>
</dbReference>
<dbReference type="RefSeq" id="WP_140046589.1">
    <property type="nucleotide sequence ID" value="NZ_BAAAEV010000001.1"/>
</dbReference>
<evidence type="ECO:0000256" key="1">
    <source>
        <dbReference type="SAM" id="MobiDB-lite"/>
    </source>
</evidence>
<dbReference type="EMBL" id="JAASQP010000001">
    <property type="protein sequence ID" value="NIJ24191.1"/>
    <property type="molecule type" value="Genomic_DNA"/>
</dbReference>
<proteinExistence type="predicted"/>
<gene>
    <name evidence="2" type="ORF">FHT01_001733</name>
</gene>
<evidence type="ECO:0000313" key="3">
    <source>
        <dbReference type="Proteomes" id="UP000788153"/>
    </source>
</evidence>
<protein>
    <submittedName>
        <fullName evidence="2">Uncharacterized protein</fullName>
    </submittedName>
</protein>